<dbReference type="AlphaFoldDB" id="A0A9Q5NCE2"/>
<reference evidence="2" key="1">
    <citation type="submission" date="2016-06" db="EMBL/GenBank/DDBJ databases">
        <title>Draft Genome sequence of the fungus Inonotus baumii.</title>
        <authorList>
            <person name="Zhu H."/>
            <person name="Lin W."/>
        </authorList>
    </citation>
    <scope>NUCLEOTIDE SEQUENCE</scope>
    <source>
        <strain evidence="2">821</strain>
    </source>
</reference>
<feature type="compositionally biased region" description="Low complexity" evidence="1">
    <location>
        <begin position="191"/>
        <end position="202"/>
    </location>
</feature>
<evidence type="ECO:0000313" key="3">
    <source>
        <dbReference type="Proteomes" id="UP000757232"/>
    </source>
</evidence>
<feature type="compositionally biased region" description="Low complexity" evidence="1">
    <location>
        <begin position="61"/>
        <end position="92"/>
    </location>
</feature>
<organism evidence="2 3">
    <name type="scientific">Sanghuangporus baumii</name>
    <name type="common">Phellinus baumii</name>
    <dbReference type="NCBI Taxonomy" id="108892"/>
    <lineage>
        <taxon>Eukaryota</taxon>
        <taxon>Fungi</taxon>
        <taxon>Dikarya</taxon>
        <taxon>Basidiomycota</taxon>
        <taxon>Agaricomycotina</taxon>
        <taxon>Agaricomycetes</taxon>
        <taxon>Hymenochaetales</taxon>
        <taxon>Hymenochaetaceae</taxon>
        <taxon>Sanghuangporus</taxon>
    </lineage>
</organism>
<feature type="compositionally biased region" description="Low complexity" evidence="1">
    <location>
        <begin position="106"/>
        <end position="119"/>
    </location>
</feature>
<evidence type="ECO:0000313" key="2">
    <source>
        <dbReference type="EMBL" id="OCB88474.1"/>
    </source>
</evidence>
<comment type="caution">
    <text evidence="2">The sequence shown here is derived from an EMBL/GenBank/DDBJ whole genome shotgun (WGS) entry which is preliminary data.</text>
</comment>
<protein>
    <submittedName>
        <fullName evidence="2">Uncharacterized protein</fullName>
    </submittedName>
</protein>
<name>A0A9Q5NCE2_SANBA</name>
<feature type="compositionally biased region" description="Basic residues" evidence="1">
    <location>
        <begin position="93"/>
        <end position="105"/>
    </location>
</feature>
<feature type="compositionally biased region" description="Basic residues" evidence="1">
    <location>
        <begin position="48"/>
        <end position="60"/>
    </location>
</feature>
<feature type="compositionally biased region" description="Polar residues" evidence="1">
    <location>
        <begin position="306"/>
        <end position="320"/>
    </location>
</feature>
<gene>
    <name evidence="2" type="ORF">A7U60_g4382</name>
</gene>
<dbReference type="Proteomes" id="UP000757232">
    <property type="component" value="Unassembled WGS sequence"/>
</dbReference>
<keyword evidence="3" id="KW-1185">Reference proteome</keyword>
<dbReference type="OrthoDB" id="10651179at2759"/>
<feature type="region of interest" description="Disordered" evidence="1">
    <location>
        <begin position="30"/>
        <end position="148"/>
    </location>
</feature>
<evidence type="ECO:0000256" key="1">
    <source>
        <dbReference type="SAM" id="MobiDB-lite"/>
    </source>
</evidence>
<dbReference type="EMBL" id="LNZH02000178">
    <property type="protein sequence ID" value="OCB88474.1"/>
    <property type="molecule type" value="Genomic_DNA"/>
</dbReference>
<accession>A0A9Q5NCE2</accession>
<sequence>MHSSDRHALALAALTALGSDLVAMRGRVPKIVTDDDDGGVDADDAHPKRGVRSRSKRSARSRNSTSSRSTRTRYTSRSISSSCSSSKSLSKTSHSKGKGRQKSKAKSTTSKASNSKASTVGSTGERRRATVLTVAPHPKPEKYVPPPRGTFRTSYTRYLRSDVIGILVSEIENLGMPEPLPLIAGSSGLSQEKQQQQQQNVQMDTKPALSKPAIYLNQQQLAKRPGHPSPVPPTAPISRLKLEDLPPLGLSEFDFFSASRSRSSDIRETSPVWSRSPAAPAPPRVRRWLKNARKEPIGTVEEVDDSSSQSTGNSRDGNGT</sequence>
<proteinExistence type="predicted"/>
<feature type="region of interest" description="Disordered" evidence="1">
    <location>
        <begin position="258"/>
        <end position="320"/>
    </location>
</feature>
<feature type="region of interest" description="Disordered" evidence="1">
    <location>
        <begin position="182"/>
        <end position="239"/>
    </location>
</feature>